<name>A0ABY5E755_9BACT</name>
<sequence>MLELLYVFICVMIYLISFIYRRVSILASLVVLYTAYVLEVSLPFALGVLVVLTLLRLKKTGIKEEL</sequence>
<feature type="transmembrane region" description="Helical" evidence="1">
    <location>
        <begin position="29"/>
        <end position="55"/>
    </location>
</feature>
<evidence type="ECO:0000256" key="1">
    <source>
        <dbReference type="SAM" id="Phobius"/>
    </source>
</evidence>
<protein>
    <submittedName>
        <fullName evidence="2">Uncharacterized protein</fullName>
    </submittedName>
</protein>
<keyword evidence="3" id="KW-1185">Reference proteome</keyword>
<reference evidence="2" key="1">
    <citation type="submission" date="2022-07" db="EMBL/GenBank/DDBJ databases">
        <title>Arcobacter roscoffensis sp. nov., a marine bacterium isolated from coastal seawater collected from Roscoff, France.</title>
        <authorList>
            <person name="Pascual J."/>
            <person name="Lepeaux C."/>
            <person name="Methner A."/>
            <person name="Overmann J."/>
        </authorList>
    </citation>
    <scope>NUCLEOTIDE SEQUENCE</scope>
    <source>
        <strain evidence="2">ARW1-2F2</strain>
    </source>
</reference>
<feature type="transmembrane region" description="Helical" evidence="1">
    <location>
        <begin position="5"/>
        <end position="23"/>
    </location>
</feature>
<accession>A0ABY5E755</accession>
<gene>
    <name evidence="2" type="ORF">NJU99_05560</name>
</gene>
<dbReference type="Proteomes" id="UP001060012">
    <property type="component" value="Chromosome"/>
</dbReference>
<keyword evidence="1" id="KW-0472">Membrane</keyword>
<keyword evidence="1" id="KW-1133">Transmembrane helix</keyword>
<organism evidence="2 3">
    <name type="scientific">Arcobacter roscoffensis</name>
    <dbReference type="NCBI Taxonomy" id="2961520"/>
    <lineage>
        <taxon>Bacteria</taxon>
        <taxon>Pseudomonadati</taxon>
        <taxon>Campylobacterota</taxon>
        <taxon>Epsilonproteobacteria</taxon>
        <taxon>Campylobacterales</taxon>
        <taxon>Arcobacteraceae</taxon>
        <taxon>Arcobacter</taxon>
    </lineage>
</organism>
<dbReference type="RefSeq" id="WP_254577740.1">
    <property type="nucleotide sequence ID" value="NZ_CP100595.1"/>
</dbReference>
<evidence type="ECO:0000313" key="2">
    <source>
        <dbReference type="EMBL" id="UTJ07566.1"/>
    </source>
</evidence>
<proteinExistence type="predicted"/>
<keyword evidence="1" id="KW-0812">Transmembrane</keyword>
<evidence type="ECO:0000313" key="3">
    <source>
        <dbReference type="Proteomes" id="UP001060012"/>
    </source>
</evidence>
<dbReference type="EMBL" id="CP100595">
    <property type="protein sequence ID" value="UTJ07566.1"/>
    <property type="molecule type" value="Genomic_DNA"/>
</dbReference>